<feature type="compositionally biased region" description="Acidic residues" evidence="1">
    <location>
        <begin position="427"/>
        <end position="445"/>
    </location>
</feature>
<sequence length="627" mass="68048">MTEDEILAILEKFADYLQIGDMFQNGIRIVGMLIVKGLVWFIDTITGNFKEVLGVLNFRNNDAVTELMNMLRPIQNLLLGLAILAVGVVLYLGKNAEMRNIPLNVFLIICTLAMLPNLVTQGVRLTEAIGGETVESQGGLGFKTFKNNTVDIYELGAKGWTTDELENRNYLDNLDFFDINERITDAKKVDPDGVLDYEARNKVGGKGHEVKKIKSSDSVLDFFVKQMVVPTYYRWRVFWIPVLITLIALAGATGLFVIRAGRLGIEIAFNYIWANITAFVHIRDLRKFKQACFEIFVGFITLAALMVLFYLYIAFNTFVSNGSEHILVKALLYVGGAWLLYDGPAIIQKQVGVDAGLSTAGGVLAGFGAGKALDAASNTAKATGNAAVGGTGMLAGILQGIGESRGNSDGGKKSDEDGLFGGKDGPDDQEDSSGNDTNTEEDNEGINDKLDDPSKNSEDKNPEGSKTPGSSEDDSKGISDQEEEKGADSTEDATDQPGVNSALDEQGNNPDSKSTSPMEELDSHGSTDEKQSDSNGKTPGSDEAAKKTEPPKKPVKPKHPIGEFIKNELATPKNLKGNKGVIGNTYESASKGHALGKDLVNYTKERKEYKAEKREYKAYKKNKGSDE</sequence>
<accession>A0ABQ1PS40</accession>
<feature type="compositionally biased region" description="Basic and acidic residues" evidence="1">
    <location>
        <begin position="446"/>
        <end position="463"/>
    </location>
</feature>
<protein>
    <recommendedName>
        <fullName evidence="3">DUF8208 domain-containing protein</fullName>
    </recommendedName>
</protein>
<organism evidence="4 5">
    <name type="scientific">Enterococcus wangshanyuanii</name>
    <dbReference type="NCBI Taxonomy" id="2005703"/>
    <lineage>
        <taxon>Bacteria</taxon>
        <taxon>Bacillati</taxon>
        <taxon>Bacillota</taxon>
        <taxon>Bacilli</taxon>
        <taxon>Lactobacillales</taxon>
        <taxon>Enterococcaceae</taxon>
        <taxon>Enterococcus</taxon>
    </lineage>
</organism>
<evidence type="ECO:0000313" key="4">
    <source>
        <dbReference type="EMBL" id="GGD01807.1"/>
    </source>
</evidence>
<name>A0ABQ1PS40_9ENTE</name>
<feature type="compositionally biased region" description="Basic and acidic residues" evidence="1">
    <location>
        <begin position="521"/>
        <end position="532"/>
    </location>
</feature>
<feature type="transmembrane region" description="Helical" evidence="2">
    <location>
        <begin position="291"/>
        <end position="313"/>
    </location>
</feature>
<feature type="compositionally biased region" description="Polar residues" evidence="1">
    <location>
        <begin position="506"/>
        <end position="517"/>
    </location>
</feature>
<keyword evidence="2" id="KW-1133">Transmembrane helix</keyword>
<evidence type="ECO:0000259" key="3">
    <source>
        <dbReference type="Pfam" id="PF26635"/>
    </source>
</evidence>
<proteinExistence type="predicted"/>
<reference evidence="5" key="1">
    <citation type="journal article" date="2019" name="Int. J. Syst. Evol. Microbiol.">
        <title>The Global Catalogue of Microorganisms (GCM) 10K type strain sequencing project: providing services to taxonomists for standard genome sequencing and annotation.</title>
        <authorList>
            <consortium name="The Broad Institute Genomics Platform"/>
            <consortium name="The Broad Institute Genome Sequencing Center for Infectious Disease"/>
            <person name="Wu L."/>
            <person name="Ma J."/>
        </authorList>
    </citation>
    <scope>NUCLEOTIDE SEQUENCE [LARGE SCALE GENOMIC DNA]</scope>
    <source>
        <strain evidence="5">CGMCC 1.15942</strain>
    </source>
</reference>
<gene>
    <name evidence="4" type="ORF">GCM10011573_34160</name>
</gene>
<keyword evidence="2" id="KW-0472">Membrane</keyword>
<keyword evidence="5" id="KW-1185">Reference proteome</keyword>
<feature type="compositionally biased region" description="Basic and acidic residues" evidence="1">
    <location>
        <begin position="543"/>
        <end position="552"/>
    </location>
</feature>
<feature type="transmembrane region" description="Helical" evidence="2">
    <location>
        <begin position="74"/>
        <end position="93"/>
    </location>
</feature>
<feature type="domain" description="DUF8208" evidence="3">
    <location>
        <begin position="19"/>
        <end position="366"/>
    </location>
</feature>
<dbReference type="InterPro" id="IPR058521">
    <property type="entry name" value="DUF8208"/>
</dbReference>
<dbReference type="InterPro" id="IPR058066">
    <property type="entry name" value="pXO2-14_N"/>
</dbReference>
<keyword evidence="2" id="KW-0812">Transmembrane</keyword>
<dbReference type="RefSeq" id="WP_088271832.1">
    <property type="nucleotide sequence ID" value="NZ_BMKI01000012.1"/>
</dbReference>
<comment type="caution">
    <text evidence="4">The sequence shown here is derived from an EMBL/GenBank/DDBJ whole genome shotgun (WGS) entry which is preliminary data.</text>
</comment>
<dbReference type="Pfam" id="PF26635">
    <property type="entry name" value="DUF8208"/>
    <property type="match status" value="1"/>
</dbReference>
<feature type="compositionally biased region" description="Basic and acidic residues" evidence="1">
    <location>
        <begin position="473"/>
        <end position="488"/>
    </location>
</feature>
<feature type="transmembrane region" description="Helical" evidence="2">
    <location>
        <begin position="237"/>
        <end position="258"/>
    </location>
</feature>
<dbReference type="EMBL" id="BMKI01000012">
    <property type="protein sequence ID" value="GGD01807.1"/>
    <property type="molecule type" value="Genomic_DNA"/>
</dbReference>
<evidence type="ECO:0000256" key="2">
    <source>
        <dbReference type="SAM" id="Phobius"/>
    </source>
</evidence>
<evidence type="ECO:0000256" key="1">
    <source>
        <dbReference type="SAM" id="MobiDB-lite"/>
    </source>
</evidence>
<feature type="region of interest" description="Disordered" evidence="1">
    <location>
        <begin position="401"/>
        <end position="597"/>
    </location>
</feature>
<evidence type="ECO:0000313" key="5">
    <source>
        <dbReference type="Proteomes" id="UP000630615"/>
    </source>
</evidence>
<dbReference type="Proteomes" id="UP000630615">
    <property type="component" value="Unassembled WGS sequence"/>
</dbReference>
<dbReference type="NCBIfam" id="NF045890">
    <property type="entry name" value="conj_pls20_p028"/>
    <property type="match status" value="1"/>
</dbReference>